<dbReference type="PROSITE" id="PS50850">
    <property type="entry name" value="MFS"/>
    <property type="match status" value="1"/>
</dbReference>
<evidence type="ECO:0000256" key="6">
    <source>
        <dbReference type="SAM" id="MobiDB-lite"/>
    </source>
</evidence>
<evidence type="ECO:0000313" key="9">
    <source>
        <dbReference type="EMBL" id="GJD52762.1"/>
    </source>
</evidence>
<evidence type="ECO:0000256" key="5">
    <source>
        <dbReference type="ARBA" id="ARBA00023136"/>
    </source>
</evidence>
<comment type="subcellular location">
    <subcellularLocation>
        <location evidence="1">Membrane</location>
        <topology evidence="1">Multi-pass membrane protein</topology>
    </subcellularLocation>
</comment>
<feature type="transmembrane region" description="Helical" evidence="7">
    <location>
        <begin position="110"/>
        <end position="129"/>
    </location>
</feature>
<reference evidence="9" key="2">
    <citation type="submission" date="2021-08" db="EMBL/GenBank/DDBJ databases">
        <authorList>
            <person name="Tani A."/>
            <person name="Ola A."/>
            <person name="Ogura Y."/>
            <person name="Katsura K."/>
            <person name="Hayashi T."/>
        </authorList>
    </citation>
    <scope>NUCLEOTIDE SEQUENCE</scope>
    <source>
        <strain evidence="9">KCTC 52305</strain>
    </source>
</reference>
<protein>
    <submittedName>
        <fullName evidence="9">Tartrate transporter</fullName>
    </submittedName>
</protein>
<comment type="caution">
    <text evidence="9">The sequence shown here is derived from an EMBL/GenBank/DDBJ whole genome shotgun (WGS) entry which is preliminary data.</text>
</comment>
<feature type="transmembrane region" description="Helical" evidence="7">
    <location>
        <begin position="423"/>
        <end position="445"/>
    </location>
</feature>
<dbReference type="InterPro" id="IPR011701">
    <property type="entry name" value="MFS"/>
</dbReference>
<keyword evidence="4 7" id="KW-1133">Transmembrane helix</keyword>
<feature type="compositionally biased region" description="Gly residues" evidence="6">
    <location>
        <begin position="1"/>
        <end position="10"/>
    </location>
</feature>
<dbReference type="PANTHER" id="PTHR43791:SF36">
    <property type="entry name" value="TRANSPORTER, PUTATIVE (AFU_ORTHOLOGUE AFUA_6G08340)-RELATED"/>
    <property type="match status" value="1"/>
</dbReference>
<keyword evidence="2" id="KW-0813">Transport</keyword>
<keyword evidence="10" id="KW-1185">Reference proteome</keyword>
<keyword evidence="3 7" id="KW-0812">Transmembrane</keyword>
<feature type="domain" description="Major facilitator superfamily (MFS) profile" evidence="8">
    <location>
        <begin position="44"/>
        <end position="450"/>
    </location>
</feature>
<sequence>MTRTGAGGAGAAPMKNPGGQDVSVSEQAPQSLETATMRRVILRLVPFLMVCYFFALLDRVNVGFAALQMNKDLGLTPAMFGFAASLFFVSYFLVEVPSNLALQRVGARRWIARIMITWGLVTMGMALVAGPYSLYAMRFVLGAAEAGFFPGAILYLTYWLPSAYRARILATFTVSIPLATFLGSPLSVSLLELDGALGLKGWQWLFVLEGVPTILLGICCLFVLTDRPRDAAWLDAPQRAWLVGRLAEEAARRTPVGHISLWQLARNKYFVTMALVCAGASATGSVLSVWQPQIIKAYGLTNLQTGFVNAIPYGFATVLMILWGRRSDRSGERTWHTALPLTLAAFGLAYLSLSGSLATTIAAVTCALVGAYAFKGPFWALSAGWLSAGTLAAGLAGINAIANLIGGGLMVNVVGLVKEATGSFALGMLPVAALDAAAALSVLMISRAHARDTRAAMAAA</sequence>
<dbReference type="InterPro" id="IPR020846">
    <property type="entry name" value="MFS_dom"/>
</dbReference>
<feature type="region of interest" description="Disordered" evidence="6">
    <location>
        <begin position="1"/>
        <end position="27"/>
    </location>
</feature>
<accession>A0ABQ4R7P8</accession>
<dbReference type="Pfam" id="PF07690">
    <property type="entry name" value="MFS_1"/>
    <property type="match status" value="1"/>
</dbReference>
<evidence type="ECO:0000256" key="2">
    <source>
        <dbReference type="ARBA" id="ARBA00022448"/>
    </source>
</evidence>
<dbReference type="EMBL" id="BPQH01000021">
    <property type="protein sequence ID" value="GJD52762.1"/>
    <property type="molecule type" value="Genomic_DNA"/>
</dbReference>
<feature type="transmembrane region" description="Helical" evidence="7">
    <location>
        <begin position="303"/>
        <end position="323"/>
    </location>
</feature>
<feature type="transmembrane region" description="Helical" evidence="7">
    <location>
        <begin position="77"/>
        <end position="98"/>
    </location>
</feature>
<dbReference type="Proteomes" id="UP001055167">
    <property type="component" value="Unassembled WGS sequence"/>
</dbReference>
<feature type="transmembrane region" description="Helical" evidence="7">
    <location>
        <begin position="202"/>
        <end position="224"/>
    </location>
</feature>
<dbReference type="SUPFAM" id="SSF103473">
    <property type="entry name" value="MFS general substrate transporter"/>
    <property type="match status" value="1"/>
</dbReference>
<dbReference type="InterPro" id="IPR036259">
    <property type="entry name" value="MFS_trans_sf"/>
</dbReference>
<evidence type="ECO:0000313" key="10">
    <source>
        <dbReference type="Proteomes" id="UP001055167"/>
    </source>
</evidence>
<proteinExistence type="predicted"/>
<dbReference type="Gene3D" id="1.20.1250.20">
    <property type="entry name" value="MFS general substrate transporter like domains"/>
    <property type="match status" value="2"/>
</dbReference>
<dbReference type="PANTHER" id="PTHR43791">
    <property type="entry name" value="PERMEASE-RELATED"/>
    <property type="match status" value="1"/>
</dbReference>
<evidence type="ECO:0000256" key="4">
    <source>
        <dbReference type="ARBA" id="ARBA00022989"/>
    </source>
</evidence>
<evidence type="ECO:0000259" key="8">
    <source>
        <dbReference type="PROSITE" id="PS50850"/>
    </source>
</evidence>
<dbReference type="CDD" id="cd17319">
    <property type="entry name" value="MFS_ExuT_GudP_like"/>
    <property type="match status" value="1"/>
</dbReference>
<keyword evidence="5 7" id="KW-0472">Membrane</keyword>
<reference evidence="9" key="1">
    <citation type="journal article" date="2021" name="Front. Microbiol.">
        <title>Comprehensive Comparative Genomics and Phenotyping of Methylobacterium Species.</title>
        <authorList>
            <person name="Alessa O."/>
            <person name="Ogura Y."/>
            <person name="Fujitani Y."/>
            <person name="Takami H."/>
            <person name="Hayashi T."/>
            <person name="Sahin N."/>
            <person name="Tani A."/>
        </authorList>
    </citation>
    <scope>NUCLEOTIDE SEQUENCE</scope>
    <source>
        <strain evidence="9">KCTC 52305</strain>
    </source>
</reference>
<gene>
    <name evidence="9" type="primary">ttuB_6</name>
    <name evidence="9" type="ORF">OPKNFCMD_5529</name>
</gene>
<evidence type="ECO:0000256" key="1">
    <source>
        <dbReference type="ARBA" id="ARBA00004141"/>
    </source>
</evidence>
<feature type="transmembrane region" description="Helical" evidence="7">
    <location>
        <begin position="386"/>
        <end position="411"/>
    </location>
</feature>
<feature type="transmembrane region" description="Helical" evidence="7">
    <location>
        <begin position="168"/>
        <end position="190"/>
    </location>
</feature>
<feature type="transmembrane region" description="Helical" evidence="7">
    <location>
        <begin position="40"/>
        <end position="57"/>
    </location>
</feature>
<feature type="transmembrane region" description="Helical" evidence="7">
    <location>
        <begin position="357"/>
        <end position="374"/>
    </location>
</feature>
<name>A0ABQ4R7P8_9HYPH</name>
<feature type="transmembrane region" description="Helical" evidence="7">
    <location>
        <begin position="135"/>
        <end position="156"/>
    </location>
</feature>
<evidence type="ECO:0000256" key="3">
    <source>
        <dbReference type="ARBA" id="ARBA00022692"/>
    </source>
</evidence>
<evidence type="ECO:0000256" key="7">
    <source>
        <dbReference type="SAM" id="Phobius"/>
    </source>
</evidence>
<organism evidence="9 10">
    <name type="scientific">Methylobacterium crusticola</name>
    <dbReference type="NCBI Taxonomy" id="1697972"/>
    <lineage>
        <taxon>Bacteria</taxon>
        <taxon>Pseudomonadati</taxon>
        <taxon>Pseudomonadota</taxon>
        <taxon>Alphaproteobacteria</taxon>
        <taxon>Hyphomicrobiales</taxon>
        <taxon>Methylobacteriaceae</taxon>
        <taxon>Methylobacterium</taxon>
    </lineage>
</organism>
<feature type="transmembrane region" description="Helical" evidence="7">
    <location>
        <begin position="269"/>
        <end position="291"/>
    </location>
</feature>